<dbReference type="Proteomes" id="UP000189703">
    <property type="component" value="Unplaced"/>
</dbReference>
<dbReference type="GeneID" id="104599168"/>
<evidence type="ECO:0000313" key="3">
    <source>
        <dbReference type="RefSeq" id="XP_010259886.1"/>
    </source>
</evidence>
<dbReference type="OrthoDB" id="1897217at2759"/>
<dbReference type="RefSeq" id="XP_019053601.1">
    <property type="nucleotide sequence ID" value="XM_019198056.1"/>
</dbReference>
<dbReference type="RefSeq" id="XP_010259886.1">
    <property type="nucleotide sequence ID" value="XM_010261584.2"/>
</dbReference>
<evidence type="ECO:0000313" key="5">
    <source>
        <dbReference type="RefSeq" id="XP_019053601.1"/>
    </source>
</evidence>
<gene>
    <name evidence="2 3 4 5" type="primary">LOC104599168</name>
</gene>
<evidence type="ECO:0000313" key="4">
    <source>
        <dbReference type="RefSeq" id="XP_010259889.1"/>
    </source>
</evidence>
<dbReference type="RefSeq" id="XP_010259889.1">
    <property type="nucleotide sequence ID" value="XM_010261587.2"/>
</dbReference>
<organism evidence="1 5">
    <name type="scientific">Nelumbo nucifera</name>
    <name type="common">Sacred lotus</name>
    <dbReference type="NCBI Taxonomy" id="4432"/>
    <lineage>
        <taxon>Eukaryota</taxon>
        <taxon>Viridiplantae</taxon>
        <taxon>Streptophyta</taxon>
        <taxon>Embryophyta</taxon>
        <taxon>Tracheophyta</taxon>
        <taxon>Spermatophyta</taxon>
        <taxon>Magnoliopsida</taxon>
        <taxon>Proteales</taxon>
        <taxon>Nelumbonaceae</taxon>
        <taxon>Nelumbo</taxon>
    </lineage>
</organism>
<evidence type="ECO:0000313" key="2">
    <source>
        <dbReference type="RefSeq" id="XP_010259885.1"/>
    </source>
</evidence>
<sequence>MNLSVFPCSLSHASSASLLPAIVCSFRPISLSTARKPTSAIISARDRIIDFGKYKGKMLGTLPSKYLKWISKNLRARDFEEWAKLADEVLQDPVYRDRLEWEYADKILNGDDSRASRTESPVSDLLEISESFGWNNEDKVAWSRINFELLGTSKGGRIPRNRIKKDEELSGSMKTRLQVSQVEGRVPLKKDLGLEREKKYKVSFLSTDSRDPKIEQMCTFGKDLGLKNEKKSSSLITSSSFLMTKETGVPSKSNLNFQEGKLGLPNKQSVVPDVAVERKVGFLRKGFRVSFAAEGEAFEEESNVTMRREERRERQRLKRSLQLNKLRTEIRGKDKDRANDDDSKIVFQSNKDQAEDKMVVNRSPFPGREALLKKVLSNRRGL</sequence>
<keyword evidence="1" id="KW-1185">Reference proteome</keyword>
<dbReference type="KEGG" id="nnu:104599168"/>
<reference evidence="2 3" key="1">
    <citation type="submission" date="2025-04" db="UniProtKB">
        <authorList>
            <consortium name="RefSeq"/>
        </authorList>
    </citation>
    <scope>IDENTIFICATION</scope>
</reference>
<dbReference type="InterPro" id="IPR024530">
    <property type="entry name" value="QSregVF_b"/>
</dbReference>
<dbReference type="AlphaFoldDB" id="A0A1U8Q6D2"/>
<dbReference type="PANTHER" id="PTHR38357:SF1">
    <property type="entry name" value="EXPRESSED PROTEIN"/>
    <property type="match status" value="1"/>
</dbReference>
<proteinExistence type="predicted"/>
<dbReference type="PANTHER" id="PTHR38357">
    <property type="entry name" value="EXPRESSED PROTEIN"/>
    <property type="match status" value="1"/>
</dbReference>
<dbReference type="Pfam" id="PF12843">
    <property type="entry name" value="QSregVF_b"/>
    <property type="match status" value="1"/>
</dbReference>
<dbReference type="OMA" id="KRGLQMH"/>
<dbReference type="eggNOG" id="ENOG502S0FX">
    <property type="taxonomic scope" value="Eukaryota"/>
</dbReference>
<evidence type="ECO:0000313" key="1">
    <source>
        <dbReference type="Proteomes" id="UP000189703"/>
    </source>
</evidence>
<dbReference type="RefSeq" id="XP_010259885.1">
    <property type="nucleotide sequence ID" value="XM_010261583.2"/>
</dbReference>
<protein>
    <submittedName>
        <fullName evidence="2 3">Uncharacterized protein LOC104599168 isoform X1</fullName>
    </submittedName>
</protein>
<name>A0A1U8Q6D2_NELNU</name>
<accession>A0A1U8Q6D2</accession>